<dbReference type="InterPro" id="IPR046348">
    <property type="entry name" value="SIS_dom_sf"/>
</dbReference>
<evidence type="ECO:0000313" key="4">
    <source>
        <dbReference type="Proteomes" id="UP001141259"/>
    </source>
</evidence>
<dbReference type="PANTHER" id="PTHR32502:SF3">
    <property type="entry name" value="D-GALACTOSAMINE-6-PHOSPHATE DEAMINASE AGAS-RELATED"/>
    <property type="match status" value="1"/>
</dbReference>
<accession>A0A9X3AGS3</accession>
<dbReference type="GO" id="GO:1901135">
    <property type="term" value="P:carbohydrate derivative metabolic process"/>
    <property type="evidence" value="ECO:0007669"/>
    <property type="project" value="InterPro"/>
</dbReference>
<gene>
    <name evidence="3" type="ORF">NZH93_26890</name>
</gene>
<dbReference type="SUPFAM" id="SSF53697">
    <property type="entry name" value="SIS domain"/>
    <property type="match status" value="1"/>
</dbReference>
<feature type="domain" description="SIS" evidence="2">
    <location>
        <begin position="42"/>
        <end position="191"/>
    </location>
</feature>
<comment type="caution">
    <text evidence="3">The sequence shown here is derived from an EMBL/GenBank/DDBJ whole genome shotgun (WGS) entry which is preliminary data.</text>
</comment>
<dbReference type="InterPro" id="IPR050303">
    <property type="entry name" value="GatZ_KbaZ_carbometab"/>
</dbReference>
<proteinExistence type="predicted"/>
<organism evidence="3 4">
    <name type="scientific">Umezawaea endophytica</name>
    <dbReference type="NCBI Taxonomy" id="1654476"/>
    <lineage>
        <taxon>Bacteria</taxon>
        <taxon>Bacillati</taxon>
        <taxon>Actinomycetota</taxon>
        <taxon>Actinomycetes</taxon>
        <taxon>Pseudonocardiales</taxon>
        <taxon>Pseudonocardiaceae</taxon>
        <taxon>Umezawaea</taxon>
    </lineage>
</organism>
<protein>
    <submittedName>
        <fullName evidence="3">SIS domain-containing protein</fullName>
    </submittedName>
</protein>
<keyword evidence="4" id="KW-1185">Reference proteome</keyword>
<dbReference type="Pfam" id="PF01380">
    <property type="entry name" value="SIS"/>
    <property type="match status" value="1"/>
</dbReference>
<dbReference type="InterPro" id="IPR001347">
    <property type="entry name" value="SIS_dom"/>
</dbReference>
<dbReference type="PANTHER" id="PTHR32502">
    <property type="entry name" value="N-ACETYLGALACTOSAMINE PERMEASE II COMPONENT-RELATED"/>
    <property type="match status" value="1"/>
</dbReference>
<evidence type="ECO:0000313" key="3">
    <source>
        <dbReference type="EMBL" id="MCS7480497.1"/>
    </source>
</evidence>
<dbReference type="CDD" id="cd05008">
    <property type="entry name" value="SIS_GlmS_GlmD_1"/>
    <property type="match status" value="1"/>
</dbReference>
<dbReference type="Proteomes" id="UP001141259">
    <property type="component" value="Unassembled WGS sequence"/>
</dbReference>
<feature type="domain" description="SIS" evidence="2">
    <location>
        <begin position="207"/>
        <end position="352"/>
    </location>
</feature>
<sequence>MTVSEQRLGAGWTAREIRQQPATWPLVADAVARARTDVEALLRDALAEPRTRIVLTGAGTSAFVGELVSRDLAHHLGRPVEAIPTTEIVADPRGSVVDDRPVLLVSFARSGNSPESVAAADLLRRLTPRLRHLVITCDPAGALARRWSGDEDAVVVALPDEVNDRGFAMTSSFTGMALAALLAFGIDVDVRELARAGSSVLDDVERRAFGIADAAPARLVFLGSGPLLGLAREAALKCLELTGGEVVGVAESSLAFRHGPKSVVRDGTVVVVFLSPDAHTRRYDEDIVRELVADLGPDRVVVVGPADGGARSWPVPCAPGWSPAVWSLVAVITAQATALACSLALGLEPDDPFPGGEVNRVVRGVVVHEFDEFDGKG</sequence>
<evidence type="ECO:0000259" key="2">
    <source>
        <dbReference type="PROSITE" id="PS51464"/>
    </source>
</evidence>
<dbReference type="InterPro" id="IPR035466">
    <property type="entry name" value="GlmS/AgaS_SIS"/>
</dbReference>
<dbReference type="RefSeq" id="WP_259625996.1">
    <property type="nucleotide sequence ID" value="NZ_JANYMP010000014.1"/>
</dbReference>
<keyword evidence="1" id="KW-0677">Repeat</keyword>
<dbReference type="PROSITE" id="PS51464">
    <property type="entry name" value="SIS"/>
    <property type="match status" value="2"/>
</dbReference>
<dbReference type="GO" id="GO:0005886">
    <property type="term" value="C:plasma membrane"/>
    <property type="evidence" value="ECO:0007669"/>
    <property type="project" value="TreeGrafter"/>
</dbReference>
<dbReference type="GO" id="GO:0097367">
    <property type="term" value="F:carbohydrate derivative binding"/>
    <property type="evidence" value="ECO:0007669"/>
    <property type="project" value="InterPro"/>
</dbReference>
<reference evidence="3" key="1">
    <citation type="submission" date="2022-08" db="EMBL/GenBank/DDBJ databases">
        <authorList>
            <person name="Tistechok S."/>
            <person name="Samborskyy M."/>
            <person name="Roman I."/>
        </authorList>
    </citation>
    <scope>NUCLEOTIDE SEQUENCE</scope>
    <source>
        <strain evidence="3">DSM 103496</strain>
    </source>
</reference>
<name>A0A9X3AGS3_9PSEU</name>
<dbReference type="GO" id="GO:0009401">
    <property type="term" value="P:phosphoenolpyruvate-dependent sugar phosphotransferase system"/>
    <property type="evidence" value="ECO:0007669"/>
    <property type="project" value="TreeGrafter"/>
</dbReference>
<dbReference type="EMBL" id="JANYMP010000014">
    <property type="protein sequence ID" value="MCS7480497.1"/>
    <property type="molecule type" value="Genomic_DNA"/>
</dbReference>
<dbReference type="AlphaFoldDB" id="A0A9X3AGS3"/>
<dbReference type="Gene3D" id="3.40.50.10490">
    <property type="entry name" value="Glucose-6-phosphate isomerase like protein, domain 1"/>
    <property type="match status" value="2"/>
</dbReference>
<evidence type="ECO:0000256" key="1">
    <source>
        <dbReference type="ARBA" id="ARBA00022737"/>
    </source>
</evidence>